<evidence type="ECO:0000259" key="1">
    <source>
        <dbReference type="Pfam" id="PF12937"/>
    </source>
</evidence>
<keyword evidence="3" id="KW-1185">Reference proteome</keyword>
<dbReference type="InterPro" id="IPR001810">
    <property type="entry name" value="F-box_dom"/>
</dbReference>
<dbReference type="InterPro" id="IPR032675">
    <property type="entry name" value="LRR_dom_sf"/>
</dbReference>
<sequence>MSEANDNQPFIDTLPDELLGTVFFLNTDPDDDSHNPYNTTVSSMLVCRRWYNVAITYPALWSHIINYGWRDTDRIQELLRRSKQSVIDVGADSMTKHVRLRDSRGKMALNHIFDHAARIRTLNLQITYAPWDLICKRFLRHPAPNIEYLKLDTSCPFPDCLLPEPLFADQAPKLRKVHLQRCLIDFSSAALRNLTALVVMDILPPPIVMMHRVPSHPLKVAPTVLGWLRILENIPSLQYLTLSNAITPQRSYDEPLPKVDLPNLIFLTLGAKFPEGVTFLQQLTLPTCGIRLRLSHDRSNPGTESARLLQFLSNHLSGWPQSTQNRYLQAKIMSGDRVHFGNSRRVGHIWDMTEPEVAEEHTLNTSDPLLWLVLSFDNANDSMQVFDSILTLYEPTYASTTALDLWMDEEYTDTATIHAHGFLQFPSIRTLRAFSAVKVLDLLERSPFVLLPLVQNLSLAAETPLFPALRSLRLTRTNLEDDYDGRAIVSAFMNWRRSIGAGLAELDIAGGKLSPRTINLLANEGHLKVTRTALGARRMEDSESDESESSDG</sequence>
<dbReference type="EMBL" id="JAACJL010000058">
    <property type="protein sequence ID" value="KAF4611094.1"/>
    <property type="molecule type" value="Genomic_DNA"/>
</dbReference>
<reference evidence="2 3" key="1">
    <citation type="submission" date="2019-12" db="EMBL/GenBank/DDBJ databases">
        <authorList>
            <person name="Floudas D."/>
            <person name="Bentzer J."/>
            <person name="Ahren D."/>
            <person name="Johansson T."/>
            <person name="Persson P."/>
            <person name="Tunlid A."/>
        </authorList>
    </citation>
    <scope>NUCLEOTIDE SEQUENCE [LARGE SCALE GENOMIC DNA]</scope>
    <source>
        <strain evidence="2 3">CBS 102.39</strain>
    </source>
</reference>
<dbReference type="SUPFAM" id="SSF52047">
    <property type="entry name" value="RNI-like"/>
    <property type="match status" value="1"/>
</dbReference>
<dbReference type="Gene3D" id="3.80.10.10">
    <property type="entry name" value="Ribonuclease Inhibitor"/>
    <property type="match status" value="1"/>
</dbReference>
<feature type="domain" description="F-box" evidence="1">
    <location>
        <begin position="11"/>
        <end position="64"/>
    </location>
</feature>
<gene>
    <name evidence="2" type="ORF">D9613_007151</name>
</gene>
<dbReference type="Gene3D" id="1.20.1280.50">
    <property type="match status" value="1"/>
</dbReference>
<evidence type="ECO:0000313" key="2">
    <source>
        <dbReference type="EMBL" id="KAF4611094.1"/>
    </source>
</evidence>
<name>A0A8H4QHL6_9AGAR</name>
<proteinExistence type="predicted"/>
<dbReference type="AlphaFoldDB" id="A0A8H4QHL6"/>
<evidence type="ECO:0000313" key="3">
    <source>
        <dbReference type="Proteomes" id="UP000521872"/>
    </source>
</evidence>
<comment type="caution">
    <text evidence="2">The sequence shown here is derived from an EMBL/GenBank/DDBJ whole genome shotgun (WGS) entry which is preliminary data.</text>
</comment>
<dbReference type="Proteomes" id="UP000521872">
    <property type="component" value="Unassembled WGS sequence"/>
</dbReference>
<organism evidence="2 3">
    <name type="scientific">Agrocybe pediades</name>
    <dbReference type="NCBI Taxonomy" id="84607"/>
    <lineage>
        <taxon>Eukaryota</taxon>
        <taxon>Fungi</taxon>
        <taxon>Dikarya</taxon>
        <taxon>Basidiomycota</taxon>
        <taxon>Agaricomycotina</taxon>
        <taxon>Agaricomycetes</taxon>
        <taxon>Agaricomycetidae</taxon>
        <taxon>Agaricales</taxon>
        <taxon>Agaricineae</taxon>
        <taxon>Strophariaceae</taxon>
        <taxon>Agrocybe</taxon>
    </lineage>
</organism>
<protein>
    <recommendedName>
        <fullName evidence="1">F-box domain-containing protein</fullName>
    </recommendedName>
</protein>
<dbReference type="Pfam" id="PF12937">
    <property type="entry name" value="F-box-like"/>
    <property type="match status" value="1"/>
</dbReference>
<accession>A0A8H4QHL6</accession>